<protein>
    <submittedName>
        <fullName evidence="2">Uncharacterized protein</fullName>
    </submittedName>
</protein>
<feature type="region of interest" description="Disordered" evidence="1">
    <location>
        <begin position="240"/>
        <end position="262"/>
    </location>
</feature>
<keyword evidence="3" id="KW-1185">Reference proteome</keyword>
<organism evidence="2 3">
    <name type="scientific">Nothophoma quercina</name>
    <dbReference type="NCBI Taxonomy" id="749835"/>
    <lineage>
        <taxon>Eukaryota</taxon>
        <taxon>Fungi</taxon>
        <taxon>Dikarya</taxon>
        <taxon>Ascomycota</taxon>
        <taxon>Pezizomycotina</taxon>
        <taxon>Dothideomycetes</taxon>
        <taxon>Pleosporomycetidae</taxon>
        <taxon>Pleosporales</taxon>
        <taxon>Pleosporineae</taxon>
        <taxon>Didymellaceae</taxon>
        <taxon>Nothophoma</taxon>
    </lineage>
</organism>
<feature type="compositionally biased region" description="Basic and acidic residues" evidence="1">
    <location>
        <begin position="244"/>
        <end position="262"/>
    </location>
</feature>
<proteinExistence type="predicted"/>
<dbReference type="Proteomes" id="UP001521222">
    <property type="component" value="Unassembled WGS sequence"/>
</dbReference>
<reference evidence="2 3" key="1">
    <citation type="submission" date="2024-02" db="EMBL/GenBank/DDBJ databases">
        <title>De novo assembly and annotation of 12 fungi associated with fruit tree decline syndrome in Ontario, Canada.</title>
        <authorList>
            <person name="Sulman M."/>
            <person name="Ellouze W."/>
            <person name="Ilyukhin E."/>
        </authorList>
    </citation>
    <scope>NUCLEOTIDE SEQUENCE [LARGE SCALE GENOMIC DNA]</scope>
    <source>
        <strain evidence="2 3">M97-236</strain>
    </source>
</reference>
<dbReference type="EMBL" id="JAKIXB020000011">
    <property type="protein sequence ID" value="KAL1604352.1"/>
    <property type="molecule type" value="Genomic_DNA"/>
</dbReference>
<sequence>MTSPATHLDHLLEFETAFSWTTACLRAILEAAQPGYNFHDPATWPRMTEGQVDDKIDVRSRLRTVMTAGDLLQGLAYDHAIARRYLAECPEPKTAYFGGDQGTSVLLSEFFYQFPYSFTPGGVLRVTPRLPSEDRDRWILAVTGSPAQPPHVNKPKPPSPPESSTEAFREVLAMMNKTPAAKVVSLEDKVEKLERELKEQQGMTNTYKKEYVAVRKRRDAAENEVKALRSQVTNLEQTLKGKNGKLEASKKETTDAKNEATETKQQVFEIWTRMEKHRRCHEQEAEGYYR</sequence>
<evidence type="ECO:0000313" key="2">
    <source>
        <dbReference type="EMBL" id="KAL1604352.1"/>
    </source>
</evidence>
<feature type="region of interest" description="Disordered" evidence="1">
    <location>
        <begin position="143"/>
        <end position="165"/>
    </location>
</feature>
<gene>
    <name evidence="2" type="ORF">SLS59_004150</name>
</gene>
<comment type="caution">
    <text evidence="2">The sequence shown here is derived from an EMBL/GenBank/DDBJ whole genome shotgun (WGS) entry which is preliminary data.</text>
</comment>
<dbReference type="Gene3D" id="1.10.287.1490">
    <property type="match status" value="1"/>
</dbReference>
<accession>A0ABR3RIZ2</accession>
<name>A0ABR3RIZ2_9PLEO</name>
<evidence type="ECO:0000256" key="1">
    <source>
        <dbReference type="SAM" id="MobiDB-lite"/>
    </source>
</evidence>
<evidence type="ECO:0000313" key="3">
    <source>
        <dbReference type="Proteomes" id="UP001521222"/>
    </source>
</evidence>